<feature type="compositionally biased region" description="Polar residues" evidence="2">
    <location>
        <begin position="86"/>
        <end position="95"/>
    </location>
</feature>
<feature type="region of interest" description="Disordered" evidence="2">
    <location>
        <begin position="162"/>
        <end position="182"/>
    </location>
</feature>
<feature type="compositionally biased region" description="Basic residues" evidence="2">
    <location>
        <begin position="1"/>
        <end position="19"/>
    </location>
</feature>
<organism evidence="4 5">
    <name type="scientific">Trypanosoma theileri</name>
    <dbReference type="NCBI Taxonomy" id="67003"/>
    <lineage>
        <taxon>Eukaryota</taxon>
        <taxon>Discoba</taxon>
        <taxon>Euglenozoa</taxon>
        <taxon>Kinetoplastea</taxon>
        <taxon>Metakinetoplastina</taxon>
        <taxon>Trypanosomatida</taxon>
        <taxon>Trypanosomatidae</taxon>
        <taxon>Trypanosoma</taxon>
    </lineage>
</organism>
<dbReference type="GeneID" id="39985934"/>
<name>A0A1X0NVB2_9TRYP</name>
<dbReference type="OrthoDB" id="273193at2759"/>
<proteinExistence type="predicted"/>
<feature type="compositionally biased region" description="Low complexity" evidence="2">
    <location>
        <begin position="125"/>
        <end position="143"/>
    </location>
</feature>
<comment type="caution">
    <text evidence="4">The sequence shown here is derived from an EMBL/GenBank/DDBJ whole genome shotgun (WGS) entry which is preliminary data.</text>
</comment>
<evidence type="ECO:0000256" key="2">
    <source>
        <dbReference type="SAM" id="MobiDB-lite"/>
    </source>
</evidence>
<dbReference type="AlphaFoldDB" id="A0A1X0NVB2"/>
<dbReference type="PROSITE" id="PS50102">
    <property type="entry name" value="RRM"/>
    <property type="match status" value="1"/>
</dbReference>
<dbReference type="RefSeq" id="XP_028882710.1">
    <property type="nucleotide sequence ID" value="XM_029026154.1"/>
</dbReference>
<dbReference type="InterPro" id="IPR012677">
    <property type="entry name" value="Nucleotide-bd_a/b_plait_sf"/>
</dbReference>
<sequence length="301" mass="33398">MPSRAVLRKKARRESKRNKRDAEAATAVKLLTPQKEQQEQQQPQKEQKEQQQKQQLQMSEVGKVKNKEGVAVVSRKRVRAAVESTAAETVPSTEGMTRKERKRFEAKRRLERQLLRLNAGMPTENTTDTNNNTNTNSNDNGIGTEAEGEEVAAAVAAETTTHITDANGASSPASGTLRHDPKFANGTFWRTRKERRQRTVFLGNVPIQFTEQNVMDLVSTAVDAEGVAGRVVEAVDFLPAKPRARQRHMFVTLCTKEIASQVVGLLNAYKLAGSELRCNFAADKAQRSEAISRRSGNTVRS</sequence>
<dbReference type="Proteomes" id="UP000192257">
    <property type="component" value="Unassembled WGS sequence"/>
</dbReference>
<feature type="compositionally biased region" description="Polar residues" evidence="2">
    <location>
        <begin position="162"/>
        <end position="174"/>
    </location>
</feature>
<dbReference type="GO" id="GO:0003723">
    <property type="term" value="F:RNA binding"/>
    <property type="evidence" value="ECO:0007669"/>
    <property type="project" value="UniProtKB-UniRule"/>
</dbReference>
<keyword evidence="1" id="KW-0694">RNA-binding</keyword>
<dbReference type="InterPro" id="IPR035979">
    <property type="entry name" value="RBD_domain_sf"/>
</dbReference>
<evidence type="ECO:0000259" key="3">
    <source>
        <dbReference type="PROSITE" id="PS50102"/>
    </source>
</evidence>
<gene>
    <name evidence="4" type="ORF">TM35_000162820</name>
</gene>
<protein>
    <submittedName>
        <fullName evidence="4">Putative RNA-binding protein</fullName>
    </submittedName>
</protein>
<feature type="region of interest" description="Disordered" evidence="2">
    <location>
        <begin position="1"/>
        <end position="68"/>
    </location>
</feature>
<feature type="region of interest" description="Disordered" evidence="2">
    <location>
        <begin position="121"/>
        <end position="143"/>
    </location>
</feature>
<evidence type="ECO:0000313" key="4">
    <source>
        <dbReference type="EMBL" id="ORC88644.1"/>
    </source>
</evidence>
<keyword evidence="5" id="KW-1185">Reference proteome</keyword>
<evidence type="ECO:0000256" key="1">
    <source>
        <dbReference type="PROSITE-ProRule" id="PRU00176"/>
    </source>
</evidence>
<dbReference type="Gene3D" id="3.30.70.330">
    <property type="match status" value="1"/>
</dbReference>
<reference evidence="4 5" key="1">
    <citation type="submission" date="2017-03" db="EMBL/GenBank/DDBJ databases">
        <title>An alternative strategy for trypanosome survival in the mammalian bloodstream revealed through genome and transcriptome analysis of the ubiquitous bovine parasite Trypanosoma (Megatrypanum) theileri.</title>
        <authorList>
            <person name="Kelly S."/>
            <person name="Ivens A."/>
            <person name="Mott A."/>
            <person name="O'Neill E."/>
            <person name="Emms D."/>
            <person name="Macleod O."/>
            <person name="Voorheis P."/>
            <person name="Matthews J."/>
            <person name="Matthews K."/>
            <person name="Carrington M."/>
        </authorList>
    </citation>
    <scope>NUCLEOTIDE SEQUENCE [LARGE SCALE GENOMIC DNA]</scope>
    <source>
        <strain evidence="4">Edinburgh</strain>
    </source>
</reference>
<feature type="region of interest" description="Disordered" evidence="2">
    <location>
        <begin position="84"/>
        <end position="103"/>
    </location>
</feature>
<evidence type="ECO:0000313" key="5">
    <source>
        <dbReference type="Proteomes" id="UP000192257"/>
    </source>
</evidence>
<accession>A0A1X0NVB2</accession>
<dbReference type="VEuPathDB" id="TriTrypDB:TM35_000162820"/>
<feature type="compositionally biased region" description="Low complexity" evidence="2">
    <location>
        <begin position="33"/>
        <end position="44"/>
    </location>
</feature>
<feature type="domain" description="RRM" evidence="3">
    <location>
        <begin position="198"/>
        <end position="283"/>
    </location>
</feature>
<dbReference type="SUPFAM" id="SSF54928">
    <property type="entry name" value="RNA-binding domain, RBD"/>
    <property type="match status" value="1"/>
</dbReference>
<dbReference type="EMBL" id="NBCO01000016">
    <property type="protein sequence ID" value="ORC88644.1"/>
    <property type="molecule type" value="Genomic_DNA"/>
</dbReference>
<dbReference type="InterPro" id="IPR000504">
    <property type="entry name" value="RRM_dom"/>
</dbReference>